<dbReference type="SUPFAM" id="SSF143100">
    <property type="entry name" value="TTHA1013/TTHA0281-like"/>
    <property type="match status" value="1"/>
</dbReference>
<dbReference type="PROSITE" id="PS50943">
    <property type="entry name" value="HTH_CROC1"/>
    <property type="match status" value="1"/>
</dbReference>
<dbReference type="RefSeq" id="WP_092314545.1">
    <property type="nucleotide sequence ID" value="NZ_FMAD01000008.1"/>
</dbReference>
<organism evidence="2 3">
    <name type="scientific">Cupriavidus alkaliphilus</name>
    <dbReference type="NCBI Taxonomy" id="942866"/>
    <lineage>
        <taxon>Bacteria</taxon>
        <taxon>Pseudomonadati</taxon>
        <taxon>Pseudomonadota</taxon>
        <taxon>Betaproteobacteria</taxon>
        <taxon>Burkholderiales</taxon>
        <taxon>Burkholderiaceae</taxon>
        <taxon>Cupriavidus</taxon>
    </lineage>
</organism>
<accession>A0A1C3VHD3</accession>
<reference evidence="2 3" key="1">
    <citation type="submission" date="2020-08" db="EMBL/GenBank/DDBJ databases">
        <title>Genomic Encyclopedia of Type Strains, Phase IV (KMG-V): Genome sequencing to study the core and pangenomes of soil and plant-associated prokaryotes.</title>
        <authorList>
            <person name="Whitman W."/>
        </authorList>
    </citation>
    <scope>NUCLEOTIDE SEQUENCE [LARGE SCALE GENOMIC DNA]</scope>
    <source>
        <strain evidence="2 3">SLV-2362</strain>
    </source>
</reference>
<sequence>MLRFPANIVPDGDGFAVSFPDIPEALTSGDTIEHAQEMAADALATAMEFYFEDGRPVPLPSKAVRGQHLVELPASMSAKVLLLNEMIAQGVTQAELARRLHTRKQEVQRIVNLDHATKIDTIEAAFRALGKRLELKVA</sequence>
<dbReference type="EMBL" id="JACHWF010000002">
    <property type="protein sequence ID" value="MBB3006994.1"/>
    <property type="molecule type" value="Genomic_DNA"/>
</dbReference>
<dbReference type="SMART" id="SM00530">
    <property type="entry name" value="HTH_XRE"/>
    <property type="match status" value="1"/>
</dbReference>
<dbReference type="Gene3D" id="3.30.160.250">
    <property type="match status" value="1"/>
</dbReference>
<dbReference type="PANTHER" id="PTHR34504:SF4">
    <property type="entry name" value="ANTITOXIN HICB"/>
    <property type="match status" value="1"/>
</dbReference>
<dbReference type="InterPro" id="IPR051404">
    <property type="entry name" value="TA_system_antitoxin"/>
</dbReference>
<dbReference type="Pfam" id="PF15919">
    <property type="entry name" value="HicB_lk_antitox"/>
    <property type="match status" value="1"/>
</dbReference>
<dbReference type="InterPro" id="IPR010982">
    <property type="entry name" value="Lambda_DNA-bd_dom_sf"/>
</dbReference>
<dbReference type="SUPFAM" id="SSF47413">
    <property type="entry name" value="lambda repressor-like DNA-binding domains"/>
    <property type="match status" value="1"/>
</dbReference>
<evidence type="ECO:0000313" key="2">
    <source>
        <dbReference type="EMBL" id="MBB3006994.1"/>
    </source>
</evidence>
<dbReference type="AlphaFoldDB" id="A0A1C3VHD3"/>
<dbReference type="Pfam" id="PF01381">
    <property type="entry name" value="HTH_3"/>
    <property type="match status" value="1"/>
</dbReference>
<dbReference type="PANTHER" id="PTHR34504">
    <property type="entry name" value="ANTITOXIN HICB"/>
    <property type="match status" value="1"/>
</dbReference>
<gene>
    <name evidence="2" type="ORF">FHX61_001642</name>
</gene>
<name>A0A1C3VHD3_9BURK</name>
<feature type="domain" description="HTH cro/C1-type" evidence="1">
    <location>
        <begin position="82"/>
        <end position="136"/>
    </location>
</feature>
<proteinExistence type="predicted"/>
<dbReference type="InterPro" id="IPR035069">
    <property type="entry name" value="TTHA1013/TTHA0281-like"/>
</dbReference>
<comment type="caution">
    <text evidence="2">The sequence shown here is derived from an EMBL/GenBank/DDBJ whole genome shotgun (WGS) entry which is preliminary data.</text>
</comment>
<keyword evidence="3" id="KW-1185">Reference proteome</keyword>
<dbReference type="Proteomes" id="UP000578036">
    <property type="component" value="Unassembled WGS sequence"/>
</dbReference>
<dbReference type="Gene3D" id="1.10.260.40">
    <property type="entry name" value="lambda repressor-like DNA-binding domains"/>
    <property type="match status" value="1"/>
</dbReference>
<dbReference type="InterPro" id="IPR031807">
    <property type="entry name" value="HicB-like"/>
</dbReference>
<dbReference type="InterPro" id="IPR001387">
    <property type="entry name" value="Cro/C1-type_HTH"/>
</dbReference>
<protein>
    <submittedName>
        <fullName evidence="2">Antitoxin HicB</fullName>
    </submittedName>
</protein>
<evidence type="ECO:0000259" key="1">
    <source>
        <dbReference type="PROSITE" id="PS50943"/>
    </source>
</evidence>
<dbReference type="GO" id="GO:0003677">
    <property type="term" value="F:DNA binding"/>
    <property type="evidence" value="ECO:0007669"/>
    <property type="project" value="InterPro"/>
</dbReference>
<dbReference type="CDD" id="cd00093">
    <property type="entry name" value="HTH_XRE"/>
    <property type="match status" value="1"/>
</dbReference>
<evidence type="ECO:0000313" key="3">
    <source>
        <dbReference type="Proteomes" id="UP000578036"/>
    </source>
</evidence>